<evidence type="ECO:0000313" key="3">
    <source>
        <dbReference type="WBParaSite" id="L893_g20916.t1"/>
    </source>
</evidence>
<dbReference type="AlphaFoldDB" id="A0A1I7YXQ8"/>
<feature type="region of interest" description="Disordered" evidence="1">
    <location>
        <begin position="1"/>
        <end position="29"/>
    </location>
</feature>
<proteinExistence type="predicted"/>
<evidence type="ECO:0000313" key="2">
    <source>
        <dbReference type="Proteomes" id="UP000095287"/>
    </source>
</evidence>
<keyword evidence="2" id="KW-1185">Reference proteome</keyword>
<reference evidence="3" key="1">
    <citation type="submission" date="2016-11" db="UniProtKB">
        <authorList>
            <consortium name="WormBaseParasite"/>
        </authorList>
    </citation>
    <scope>IDENTIFICATION</scope>
</reference>
<organism evidence="2 3">
    <name type="scientific">Steinernema glaseri</name>
    <dbReference type="NCBI Taxonomy" id="37863"/>
    <lineage>
        <taxon>Eukaryota</taxon>
        <taxon>Metazoa</taxon>
        <taxon>Ecdysozoa</taxon>
        <taxon>Nematoda</taxon>
        <taxon>Chromadorea</taxon>
        <taxon>Rhabditida</taxon>
        <taxon>Tylenchina</taxon>
        <taxon>Panagrolaimomorpha</taxon>
        <taxon>Strongyloidoidea</taxon>
        <taxon>Steinernematidae</taxon>
        <taxon>Steinernema</taxon>
    </lineage>
</organism>
<name>A0A1I7YXQ8_9BILA</name>
<accession>A0A1I7YXQ8</accession>
<dbReference type="Proteomes" id="UP000095287">
    <property type="component" value="Unplaced"/>
</dbReference>
<sequence length="229" mass="25163">MGLKEVPLQKGLQKADLKSPPFASGPAPFQTPSASVLKGAAARLGKVGRGCVGACEVRRFVRFRCLCPSGDTASPTSLTEPKLKWLGKVTEYGRCPVTSPPRATWPDGRPGHRRLDHKHLEQSCDAAVAYSLILGAQISASPEAPCDRPSGGCDKTQSRAWWPRQEVQKKGMNFAKARKERSRRRSSEDRGQSLVVTIRGRCTPGRVNSRRSGADSNKVHFLKCRFRRL</sequence>
<protein>
    <submittedName>
        <fullName evidence="3">cDNA</fullName>
    </submittedName>
</protein>
<evidence type="ECO:0000256" key="1">
    <source>
        <dbReference type="SAM" id="MobiDB-lite"/>
    </source>
</evidence>
<dbReference type="WBParaSite" id="L893_g20916.t1">
    <property type="protein sequence ID" value="L893_g20916.t1"/>
    <property type="gene ID" value="L893_g20916"/>
</dbReference>